<dbReference type="CDD" id="cd18186">
    <property type="entry name" value="BTB_POZ_ZBTB_KLHL-like"/>
    <property type="match status" value="1"/>
</dbReference>
<feature type="compositionally biased region" description="Low complexity" evidence="1">
    <location>
        <begin position="36"/>
        <end position="52"/>
    </location>
</feature>
<feature type="region of interest" description="Disordered" evidence="1">
    <location>
        <begin position="36"/>
        <end position="55"/>
    </location>
</feature>
<feature type="compositionally biased region" description="Polar residues" evidence="1">
    <location>
        <begin position="436"/>
        <end position="463"/>
    </location>
</feature>
<comment type="caution">
    <text evidence="3">The sequence shown here is derived from an EMBL/GenBank/DDBJ whole genome shotgun (WGS) entry which is preliminary data.</text>
</comment>
<feature type="region of interest" description="Disordered" evidence="1">
    <location>
        <begin position="544"/>
        <end position="575"/>
    </location>
</feature>
<feature type="compositionally biased region" description="Polar residues" evidence="1">
    <location>
        <begin position="502"/>
        <end position="514"/>
    </location>
</feature>
<dbReference type="Gene3D" id="3.30.710.10">
    <property type="entry name" value="Potassium Channel Kv1.1, Chain A"/>
    <property type="match status" value="1"/>
</dbReference>
<proteinExistence type="predicted"/>
<feature type="domain" description="BTB" evidence="2">
    <location>
        <begin position="316"/>
        <end position="395"/>
    </location>
</feature>
<reference evidence="4" key="1">
    <citation type="submission" date="2024-06" db="EMBL/GenBank/DDBJ databases">
        <title>Multi-omics analyses provide insights into the biosynthesis of the anticancer antibiotic pleurotin in Hohenbuehelia grisea.</title>
        <authorList>
            <person name="Weaver J.A."/>
            <person name="Alberti F."/>
        </authorList>
    </citation>
    <scope>NUCLEOTIDE SEQUENCE [LARGE SCALE GENOMIC DNA]</scope>
    <source>
        <strain evidence="4">T-177</strain>
    </source>
</reference>
<dbReference type="InterPro" id="IPR000210">
    <property type="entry name" value="BTB/POZ_dom"/>
</dbReference>
<dbReference type="PANTHER" id="PTHR24413">
    <property type="entry name" value="SPECKLE-TYPE POZ PROTEIN"/>
    <property type="match status" value="1"/>
</dbReference>
<dbReference type="InterPro" id="IPR011333">
    <property type="entry name" value="SKP1/BTB/POZ_sf"/>
</dbReference>
<dbReference type="Pfam" id="PF00651">
    <property type="entry name" value="BTB"/>
    <property type="match status" value="1"/>
</dbReference>
<dbReference type="SUPFAM" id="SSF54695">
    <property type="entry name" value="POZ domain"/>
    <property type="match status" value="1"/>
</dbReference>
<evidence type="ECO:0000256" key="1">
    <source>
        <dbReference type="SAM" id="MobiDB-lite"/>
    </source>
</evidence>
<dbReference type="PROSITE" id="PS50097">
    <property type="entry name" value="BTB"/>
    <property type="match status" value="1"/>
</dbReference>
<protein>
    <recommendedName>
        <fullName evidence="2">BTB domain-containing protein</fullName>
    </recommendedName>
</protein>
<gene>
    <name evidence="3" type="ORF">HGRIS_009368</name>
</gene>
<sequence length="675" mass="74689">MSSEHPSLRLSSPLSSSPGRSAPLFSRPAWPWSPYNSSRPSSVHSSSSFAGPTRPQWDISRVANAMGTPTQANLSAANMTRQESHRQWSFTSFEWVVRDVDRLRGFIEESQPEVASSSSSSDERLEDDFEILKESPILGDNKFKLEIARTGGAEEMASSQTKPATLSLYLTSLMLDYAHEYEAPASIMAAIKASDDRIGTRPAWVWQFWHNDWVFRRDSEVWECPLPPLSALQENLHIRRADSFVICLQVHSPMGPQFPQHPSAYYVPRDLLDGLEASLDNANTGDVRFVCLERRPIELQSSPAASESGHSQATASRHTFSADTTARKRVIYAHSDILIRRSDYFATMLNSSFSEAQGGIPGERKLYTIVVDEADFETMYWLLKYCYANWVHFKDCDDPRTAVEGVGAGWNARWLSMRGDEWAWKTFHKSNDSDDNVTADTRSVASGGSLPSTEDVTSLTRTPIMQPPQSISASSSSTARPASSRISGPSKAGSNSASTSSRQQGANTTRRTAVSPSATSVNVSLSSSISKPVNIPLSPNQPFSASAHYPISPRSSRNHLHPDPHPHPTPEPSPASALAMYQLAHRYQMPALASLALEHMMTTITPNSSFALLLATTIWEDLHILIEDYVVEKWDEVSVCEEFELCCQEISAGEWGTEGGKTLTALFRRLRSPVR</sequence>
<evidence type="ECO:0000313" key="3">
    <source>
        <dbReference type="EMBL" id="KAL0949290.1"/>
    </source>
</evidence>
<keyword evidence="4" id="KW-1185">Reference proteome</keyword>
<name>A0ABR3J1F8_9AGAR</name>
<feature type="region of interest" description="Disordered" evidence="1">
    <location>
        <begin position="431"/>
        <end position="519"/>
    </location>
</feature>
<organism evidence="3 4">
    <name type="scientific">Hohenbuehelia grisea</name>
    <dbReference type="NCBI Taxonomy" id="104357"/>
    <lineage>
        <taxon>Eukaryota</taxon>
        <taxon>Fungi</taxon>
        <taxon>Dikarya</taxon>
        <taxon>Basidiomycota</taxon>
        <taxon>Agaricomycotina</taxon>
        <taxon>Agaricomycetes</taxon>
        <taxon>Agaricomycetidae</taxon>
        <taxon>Agaricales</taxon>
        <taxon>Pleurotineae</taxon>
        <taxon>Pleurotaceae</taxon>
        <taxon>Hohenbuehelia</taxon>
    </lineage>
</organism>
<accession>A0ABR3J1F8</accession>
<evidence type="ECO:0000259" key="2">
    <source>
        <dbReference type="PROSITE" id="PS50097"/>
    </source>
</evidence>
<dbReference type="Proteomes" id="UP001556367">
    <property type="component" value="Unassembled WGS sequence"/>
</dbReference>
<evidence type="ECO:0000313" key="4">
    <source>
        <dbReference type="Proteomes" id="UP001556367"/>
    </source>
</evidence>
<feature type="region of interest" description="Disordered" evidence="1">
    <location>
        <begin position="1"/>
        <end position="22"/>
    </location>
</feature>
<dbReference type="EMBL" id="JASNQZ010000012">
    <property type="protein sequence ID" value="KAL0949290.1"/>
    <property type="molecule type" value="Genomic_DNA"/>
</dbReference>
<feature type="compositionally biased region" description="Low complexity" evidence="1">
    <location>
        <begin position="467"/>
        <end position="501"/>
    </location>
</feature>